<dbReference type="InterPro" id="IPR005162">
    <property type="entry name" value="Retrotrans_gag_dom"/>
</dbReference>
<feature type="compositionally biased region" description="Polar residues" evidence="1">
    <location>
        <begin position="355"/>
        <end position="384"/>
    </location>
</feature>
<comment type="caution">
    <text evidence="3">The sequence shown here is derived from an EMBL/GenBank/DDBJ whole genome shotgun (WGS) entry which is preliminary data.</text>
</comment>
<feature type="region of interest" description="Disordered" evidence="1">
    <location>
        <begin position="492"/>
        <end position="558"/>
    </location>
</feature>
<evidence type="ECO:0000256" key="1">
    <source>
        <dbReference type="SAM" id="MobiDB-lite"/>
    </source>
</evidence>
<sequence>MAALHEEDPEIGSFNAHLNGEPTSAIVISTGQAGIDVKNNVLAVMPHFYGRRIDNPYEFLHKFCKLCGIQRRPAGSTEEDYRLRALPFALKGEADTWFMRLPPNSIRTWGDFRAVFLEYFFPATRTNAMKKEIQGATQEDDETLSQYWGRFKGMLDACPNNRMSEAQIYNNFYEGMTPECKDLVNSASGGDFSRLRVSEAKRILSRLIDAKKAYDSPRTTLLRRGTVNAASEQPEDRMEARMDKLEKTIISALEKTKQATPTEKCQAPLGPEESYPHYNPLAEGEYPAQLYGAGSWNPGKQRDAPWRDHPNFRWSVAELNQPAPQMQNFPNRGEGPSSWASRNSEGTHKLGNRGPNGNANWSSGNQPNWPSRYQQGNPTDSYTPPHQRGFQGGARQPPQWSAPQGRYNQGHGYNQSASGSGQPFQRPQQRHVDNYSEDLLNNDVVNKLQDTQNEQKAALDMLARQLSQIATSISEMRGNEGKIPATVKMPEKENISSVDLRPNGEQVRPKGPLEEEESSGEIGELIQKAEEAGAHKKPEEVASEENDKKEETEEVPDKIKKNISMVAAKQRVPTKCSDPGMFTLPISIGNNEIIRAMCDLGASINVLPLSVYQTLNGVKMADAQVTIQLADCSCIHPEGIVENIIVKVHDFIYAADFYVVRTGTNSAGSSGILLGRPFLKTAKTVINVFEGTLCLEYYGEKYTLRLDKAQKPADMENLHSVEDIAPPEYEYSMEELLQDEYQVGEKGKMEEEVAQWNQEVHTQGLTDQEIDEVIMDFCLRHQATWSSGVTHLRNEEDFKRNEQPKGEKRPLPQVVNLTGKKSKRISLPQRISPKQ</sequence>
<feature type="region of interest" description="Disordered" evidence="1">
    <location>
        <begin position="255"/>
        <end position="281"/>
    </location>
</feature>
<dbReference type="PANTHER" id="PTHR33067">
    <property type="entry name" value="RNA-DIRECTED DNA POLYMERASE-RELATED"/>
    <property type="match status" value="1"/>
</dbReference>
<dbReference type="AlphaFoldDB" id="A0ABD1FHP4"/>
<dbReference type="InterPro" id="IPR021109">
    <property type="entry name" value="Peptidase_aspartic_dom_sf"/>
</dbReference>
<reference evidence="3 4" key="1">
    <citation type="submission" date="2024-06" db="EMBL/GenBank/DDBJ databases">
        <title>A chromosome level genome sequence of Diviner's sage (Salvia divinorum).</title>
        <authorList>
            <person name="Ford S.A."/>
            <person name="Ro D.-K."/>
            <person name="Ness R.W."/>
            <person name="Phillips M.A."/>
        </authorList>
    </citation>
    <scope>NUCLEOTIDE SEQUENCE [LARGE SCALE GENOMIC DNA]</scope>
    <source>
        <strain evidence="3">SAF-2024a</strain>
        <tissue evidence="3">Leaf</tissue>
    </source>
</reference>
<dbReference type="Gene3D" id="2.40.70.10">
    <property type="entry name" value="Acid Proteases"/>
    <property type="match status" value="1"/>
</dbReference>
<feature type="compositionally biased region" description="Polar residues" evidence="1">
    <location>
        <begin position="411"/>
        <end position="427"/>
    </location>
</feature>
<feature type="region of interest" description="Disordered" evidence="1">
    <location>
        <begin position="322"/>
        <end position="429"/>
    </location>
</feature>
<gene>
    <name evidence="3" type="ORF">AAHA92_34044</name>
</gene>
<evidence type="ECO:0000313" key="3">
    <source>
        <dbReference type="EMBL" id="KAL1531361.1"/>
    </source>
</evidence>
<name>A0ABD1FHP4_SALDI</name>
<dbReference type="Proteomes" id="UP001567538">
    <property type="component" value="Unassembled WGS sequence"/>
</dbReference>
<protein>
    <recommendedName>
        <fullName evidence="2">Retrotransposon gag domain-containing protein</fullName>
    </recommendedName>
</protein>
<organism evidence="3 4">
    <name type="scientific">Salvia divinorum</name>
    <name type="common">Maria pastora</name>
    <name type="synonym">Diviner's sage</name>
    <dbReference type="NCBI Taxonomy" id="28513"/>
    <lineage>
        <taxon>Eukaryota</taxon>
        <taxon>Viridiplantae</taxon>
        <taxon>Streptophyta</taxon>
        <taxon>Embryophyta</taxon>
        <taxon>Tracheophyta</taxon>
        <taxon>Spermatophyta</taxon>
        <taxon>Magnoliopsida</taxon>
        <taxon>eudicotyledons</taxon>
        <taxon>Gunneridae</taxon>
        <taxon>Pentapetalae</taxon>
        <taxon>asterids</taxon>
        <taxon>lamiids</taxon>
        <taxon>Lamiales</taxon>
        <taxon>Lamiaceae</taxon>
        <taxon>Nepetoideae</taxon>
        <taxon>Mentheae</taxon>
        <taxon>Salviinae</taxon>
        <taxon>Salvia</taxon>
        <taxon>Salvia subgen. Calosphace</taxon>
    </lineage>
</organism>
<evidence type="ECO:0000313" key="4">
    <source>
        <dbReference type="Proteomes" id="UP001567538"/>
    </source>
</evidence>
<evidence type="ECO:0000259" key="2">
    <source>
        <dbReference type="Pfam" id="PF03732"/>
    </source>
</evidence>
<dbReference type="Pfam" id="PF03732">
    <property type="entry name" value="Retrotrans_gag"/>
    <property type="match status" value="1"/>
</dbReference>
<feature type="domain" description="Retrotransposon gag" evidence="2">
    <location>
        <begin position="86"/>
        <end position="177"/>
    </location>
</feature>
<feature type="compositionally biased region" description="Basic and acidic residues" evidence="1">
    <location>
        <begin position="527"/>
        <end position="558"/>
    </location>
</feature>
<dbReference type="CDD" id="cd00303">
    <property type="entry name" value="retropepsin_like"/>
    <property type="match status" value="1"/>
</dbReference>
<dbReference type="PANTHER" id="PTHR33067:SF15">
    <property type="entry name" value="RNA-DIRECTED DNA POLYMERASE"/>
    <property type="match status" value="1"/>
</dbReference>
<accession>A0ABD1FHP4</accession>
<proteinExistence type="predicted"/>
<feature type="compositionally biased region" description="Basic and acidic residues" evidence="1">
    <location>
        <begin position="796"/>
        <end position="810"/>
    </location>
</feature>
<dbReference type="EMBL" id="JBEAFC010000015">
    <property type="protein sequence ID" value="KAL1531361.1"/>
    <property type="molecule type" value="Genomic_DNA"/>
</dbReference>
<feature type="region of interest" description="Disordered" evidence="1">
    <location>
        <begin position="796"/>
        <end position="835"/>
    </location>
</feature>
<keyword evidence="4" id="KW-1185">Reference proteome</keyword>